<dbReference type="InParanoid" id="A0A1Y2GQC4"/>
<proteinExistence type="inferred from homology"/>
<accession>A0A1Y2GQC4</accession>
<dbReference type="GO" id="GO:0016020">
    <property type="term" value="C:membrane"/>
    <property type="evidence" value="ECO:0007669"/>
    <property type="project" value="UniProtKB-SubCell"/>
</dbReference>
<organism evidence="7 8">
    <name type="scientific">Lobosporangium transversale</name>
    <dbReference type="NCBI Taxonomy" id="64571"/>
    <lineage>
        <taxon>Eukaryota</taxon>
        <taxon>Fungi</taxon>
        <taxon>Fungi incertae sedis</taxon>
        <taxon>Mucoromycota</taxon>
        <taxon>Mortierellomycotina</taxon>
        <taxon>Mortierellomycetes</taxon>
        <taxon>Mortierellales</taxon>
        <taxon>Mortierellaceae</taxon>
        <taxon>Lobosporangium</taxon>
    </lineage>
</organism>
<evidence type="ECO:0000256" key="5">
    <source>
        <dbReference type="ARBA" id="ARBA00023136"/>
    </source>
</evidence>
<dbReference type="GO" id="GO:0008374">
    <property type="term" value="F:O-acyltransferase activity"/>
    <property type="evidence" value="ECO:0007669"/>
    <property type="project" value="TreeGrafter"/>
</dbReference>
<comment type="similarity">
    <text evidence="2">Belongs to the membrane-bound acyltransferase family.</text>
</comment>
<dbReference type="OrthoDB" id="420606at2759"/>
<evidence type="ECO:0000313" key="8">
    <source>
        <dbReference type="Proteomes" id="UP000193648"/>
    </source>
</evidence>
<keyword evidence="3 6" id="KW-0812">Transmembrane</keyword>
<protein>
    <submittedName>
        <fullName evidence="7">MBOAT, membrane-bound O-acyltransferase family-domain-containing protein</fullName>
    </submittedName>
</protein>
<feature type="transmembrane region" description="Helical" evidence="6">
    <location>
        <begin position="400"/>
        <end position="420"/>
    </location>
</feature>
<evidence type="ECO:0000256" key="4">
    <source>
        <dbReference type="ARBA" id="ARBA00022989"/>
    </source>
</evidence>
<feature type="transmembrane region" description="Helical" evidence="6">
    <location>
        <begin position="468"/>
        <end position="494"/>
    </location>
</feature>
<dbReference type="PANTHER" id="PTHR13285">
    <property type="entry name" value="ACYLTRANSFERASE"/>
    <property type="match status" value="1"/>
</dbReference>
<dbReference type="InterPro" id="IPR004299">
    <property type="entry name" value="MBOAT_fam"/>
</dbReference>
<reference evidence="7 8" key="1">
    <citation type="submission" date="2016-07" db="EMBL/GenBank/DDBJ databases">
        <title>Pervasive Adenine N6-methylation of Active Genes in Fungi.</title>
        <authorList>
            <consortium name="DOE Joint Genome Institute"/>
            <person name="Mondo S.J."/>
            <person name="Dannebaum R.O."/>
            <person name="Kuo R.C."/>
            <person name="Labutti K."/>
            <person name="Haridas S."/>
            <person name="Kuo A."/>
            <person name="Salamov A."/>
            <person name="Ahrendt S.R."/>
            <person name="Lipzen A."/>
            <person name="Sullivan W."/>
            <person name="Andreopoulos W.B."/>
            <person name="Clum A."/>
            <person name="Lindquist E."/>
            <person name="Daum C."/>
            <person name="Ramamoorthy G.K."/>
            <person name="Gryganskyi A."/>
            <person name="Culley D."/>
            <person name="Magnuson J.K."/>
            <person name="James T.Y."/>
            <person name="O'Malley M.A."/>
            <person name="Stajich J.E."/>
            <person name="Spatafora J.W."/>
            <person name="Visel A."/>
            <person name="Grigoriev I.V."/>
        </authorList>
    </citation>
    <scope>NUCLEOTIDE SEQUENCE [LARGE SCALE GENOMIC DNA]</scope>
    <source>
        <strain evidence="7 8">NRRL 3116</strain>
    </source>
</reference>
<dbReference type="GO" id="GO:0005783">
    <property type="term" value="C:endoplasmic reticulum"/>
    <property type="evidence" value="ECO:0007669"/>
    <property type="project" value="TreeGrafter"/>
</dbReference>
<name>A0A1Y2GQC4_9FUNG</name>
<feature type="transmembrane region" description="Helical" evidence="6">
    <location>
        <begin position="225"/>
        <end position="241"/>
    </location>
</feature>
<dbReference type="Proteomes" id="UP000193648">
    <property type="component" value="Unassembled WGS sequence"/>
</dbReference>
<keyword evidence="7" id="KW-0808">Transferase</keyword>
<evidence type="ECO:0000256" key="1">
    <source>
        <dbReference type="ARBA" id="ARBA00004141"/>
    </source>
</evidence>
<dbReference type="STRING" id="64571.A0A1Y2GQC4"/>
<dbReference type="InterPro" id="IPR051085">
    <property type="entry name" value="MB_O-acyltransferase"/>
</dbReference>
<dbReference type="GeneID" id="33563817"/>
<dbReference type="PANTHER" id="PTHR13285:SF18">
    <property type="entry name" value="PROTEIN-CYSTEINE N-PALMITOYLTRANSFERASE RASP"/>
    <property type="match status" value="1"/>
</dbReference>
<dbReference type="GO" id="GO:0006506">
    <property type="term" value="P:GPI anchor biosynthetic process"/>
    <property type="evidence" value="ECO:0007669"/>
    <property type="project" value="TreeGrafter"/>
</dbReference>
<feature type="transmembrane region" description="Helical" evidence="6">
    <location>
        <begin position="534"/>
        <end position="555"/>
    </location>
</feature>
<keyword evidence="8" id="KW-1185">Reference proteome</keyword>
<feature type="transmembrane region" description="Helical" evidence="6">
    <location>
        <begin position="366"/>
        <end position="388"/>
    </location>
</feature>
<dbReference type="FunCoup" id="A0A1Y2GQC4">
    <property type="interactions" value="158"/>
</dbReference>
<evidence type="ECO:0000256" key="6">
    <source>
        <dbReference type="SAM" id="Phobius"/>
    </source>
</evidence>
<feature type="transmembrane region" description="Helical" evidence="6">
    <location>
        <begin position="324"/>
        <end position="345"/>
    </location>
</feature>
<keyword evidence="7" id="KW-0012">Acyltransferase</keyword>
<dbReference type="AlphaFoldDB" id="A0A1Y2GQC4"/>
<dbReference type="Pfam" id="PF03062">
    <property type="entry name" value="MBOAT"/>
    <property type="match status" value="1"/>
</dbReference>
<comment type="caution">
    <text evidence="7">The sequence shown here is derived from an EMBL/GenBank/DDBJ whole genome shotgun (WGS) entry which is preliminary data.</text>
</comment>
<dbReference type="EMBL" id="MCFF01000014">
    <property type="protein sequence ID" value="ORZ19099.1"/>
    <property type="molecule type" value="Genomic_DNA"/>
</dbReference>
<evidence type="ECO:0000256" key="3">
    <source>
        <dbReference type="ARBA" id="ARBA00022692"/>
    </source>
</evidence>
<feature type="transmembrane region" description="Helical" evidence="6">
    <location>
        <begin position="191"/>
        <end position="213"/>
    </location>
</feature>
<keyword evidence="4 6" id="KW-1133">Transmembrane helix</keyword>
<evidence type="ECO:0000256" key="2">
    <source>
        <dbReference type="ARBA" id="ARBA00010323"/>
    </source>
</evidence>
<comment type="subcellular location">
    <subcellularLocation>
        <location evidence="1">Membrane</location>
        <topology evidence="1">Multi-pass membrane protein</topology>
    </subcellularLocation>
</comment>
<gene>
    <name evidence="7" type="ORF">BCR41DRAFT_335220</name>
</gene>
<keyword evidence="5 6" id="KW-0472">Membrane</keyword>
<feature type="transmembrane region" description="Helical" evidence="6">
    <location>
        <begin position="575"/>
        <end position="594"/>
    </location>
</feature>
<evidence type="ECO:0000313" key="7">
    <source>
        <dbReference type="EMBL" id="ORZ19099.1"/>
    </source>
</evidence>
<sequence>MQAGQEHHRLLDISSHSAETHLGQDDAAAFVGHSIQSHHHYEPISTNKHSKRGQDRSTNPALWNTKEFYFYYLVFAFCLPYMFKSAHDASSEDNPNYEKYSDLLSEGFFGYKVDNSDGQYAGFRNNLPTLVGVVCVYIPLSHLFKALIPSSSFLPLSSSMSTSVSKGFSLLQQPLQPLFRTYFFLMFSLVYLYYMFGNSILKIGAIVIVNYLIAKMGQGARWMPVATWTFNLIILFLNEAYDGYNFRDFHESLAWLDENRGVNRRWDVHFNFTMLRLVSFNMDYYWSFHHPTFKGIITVDHDNRVPQSDKERVSTPSARGDYCFTYYLAYALYAPLFIAGPIITFNDFVSQLRHPKEIPLKTLGMWFGRLVFALLTMEFINHYMYMVAISRRQAWDNDPILQICMIGLFNLILIWLKLLIIWRFFRLWAMLDGIEPPENMIRCVTNNYSALGFWRSWHKSFNLWIIRYLYVPLGGTQYAMYNIWVVFTFVAIWHDIQLRLLAWGWLISLFILPEIIASKVFSKKKWGTWPYYRHLCAFGAVGNILLMMIANLVGFCIGLDGTKHMLLDLFSSFDGWLTMLGCCSALFVCAQIQFEVREAEKRRGIFLNC</sequence>
<feature type="transmembrane region" description="Helical" evidence="6">
    <location>
        <begin position="500"/>
        <end position="522"/>
    </location>
</feature>
<dbReference type="RefSeq" id="XP_021882267.1">
    <property type="nucleotide sequence ID" value="XM_022021973.1"/>
</dbReference>